<accession>A0A7J5UQW8</accession>
<feature type="signal peptide" evidence="2">
    <location>
        <begin position="1"/>
        <end position="26"/>
    </location>
</feature>
<sequence length="386" mass="39650">MPSSRLVCAALAGGLLLAGLATPAAAHSGKPSPKPSKPPASEKLTDGMSQPLSVAIDHDGTAYITQGMFDESGMTGMLTQLKKGKRTDVVTVPGAEIAAASVRNGVVTYAESRTPSPEPGSEPDPNAPPPSALIKQIDRKGKTRTLVDLWAFEEKHNPDAGVTYGFQGISDACAAELPPEVGPATHPGIVESHPYASTTLPSGDVLVADAAANAVLKVSPKGRTSVVAVLPPAAVTVTADMAGQFGLPDCAVGLTYLAEPVPTDVEMGMDGMLYVTSLPGAPGEMGPNGSVFRVNPWNGSVKRVATGFVGATDLAVTPWGDIYVTELFGGQVSVLPRGSSQARTFFQADLPSAVEWQAGTLYVTTGGLMGPDGALLRFKAATPAHR</sequence>
<name>A0A7J5UQW8_9MICO</name>
<dbReference type="OrthoDB" id="928769at2"/>
<evidence type="ECO:0000313" key="3">
    <source>
        <dbReference type="EMBL" id="KAE8764739.1"/>
    </source>
</evidence>
<feature type="region of interest" description="Disordered" evidence="1">
    <location>
        <begin position="110"/>
        <end position="132"/>
    </location>
</feature>
<gene>
    <name evidence="3" type="ORF">GB883_07580</name>
</gene>
<evidence type="ECO:0000313" key="4">
    <source>
        <dbReference type="Proteomes" id="UP000451860"/>
    </source>
</evidence>
<dbReference type="RefSeq" id="WP_152203471.1">
    <property type="nucleotide sequence ID" value="NZ_VUKF01000028.1"/>
</dbReference>
<dbReference type="Proteomes" id="UP000451860">
    <property type="component" value="Unassembled WGS sequence"/>
</dbReference>
<reference evidence="3 4" key="1">
    <citation type="submission" date="2019-10" db="EMBL/GenBank/DDBJ databases">
        <title>Georgenia wutianyii sp. nov. and Georgenia yuyongxinii sp. nov. isolated from plateau pika (Ochotona curzoniae) in the Qinghai-Tibet plateau of China.</title>
        <authorList>
            <person name="Tian Z."/>
        </authorList>
    </citation>
    <scope>NUCLEOTIDE SEQUENCE [LARGE SCALE GENOMIC DNA]</scope>
    <source>
        <strain evidence="3 4">DSM 21501</strain>
    </source>
</reference>
<keyword evidence="2" id="KW-0732">Signal</keyword>
<feature type="compositionally biased region" description="Pro residues" evidence="1">
    <location>
        <begin position="116"/>
        <end position="131"/>
    </location>
</feature>
<dbReference type="NCBIfam" id="NF033206">
    <property type="entry name" value="ScyE_fam"/>
    <property type="match status" value="1"/>
</dbReference>
<dbReference type="AlphaFoldDB" id="A0A7J5UQW8"/>
<feature type="region of interest" description="Disordered" evidence="1">
    <location>
        <begin position="23"/>
        <end position="46"/>
    </location>
</feature>
<evidence type="ECO:0000256" key="2">
    <source>
        <dbReference type="SAM" id="SignalP"/>
    </source>
</evidence>
<feature type="chain" id="PRO_5029836864" evidence="2">
    <location>
        <begin position="27"/>
        <end position="386"/>
    </location>
</feature>
<evidence type="ECO:0000256" key="1">
    <source>
        <dbReference type="SAM" id="MobiDB-lite"/>
    </source>
</evidence>
<protein>
    <submittedName>
        <fullName evidence="3">ScyD/ScyE family protein</fullName>
    </submittedName>
</protein>
<keyword evidence="4" id="KW-1185">Reference proteome</keyword>
<dbReference type="SUPFAM" id="SSF63829">
    <property type="entry name" value="Calcium-dependent phosphotriesterase"/>
    <property type="match status" value="1"/>
</dbReference>
<proteinExistence type="predicted"/>
<comment type="caution">
    <text evidence="3">The sequence shown here is derived from an EMBL/GenBank/DDBJ whole genome shotgun (WGS) entry which is preliminary data.</text>
</comment>
<dbReference type="EMBL" id="WHJE01000024">
    <property type="protein sequence ID" value="KAE8764739.1"/>
    <property type="molecule type" value="Genomic_DNA"/>
</dbReference>
<organism evidence="3 4">
    <name type="scientific">Georgenia thermotolerans</name>
    <dbReference type="NCBI Taxonomy" id="527326"/>
    <lineage>
        <taxon>Bacteria</taxon>
        <taxon>Bacillati</taxon>
        <taxon>Actinomycetota</taxon>
        <taxon>Actinomycetes</taxon>
        <taxon>Micrococcales</taxon>
        <taxon>Bogoriellaceae</taxon>
        <taxon>Georgenia</taxon>
    </lineage>
</organism>
<dbReference type="Gene3D" id="2.120.10.30">
    <property type="entry name" value="TolB, C-terminal domain"/>
    <property type="match status" value="1"/>
</dbReference>
<dbReference type="InterPro" id="IPR011042">
    <property type="entry name" value="6-blade_b-propeller_TolB-like"/>
</dbReference>
<dbReference type="InterPro" id="IPR048031">
    <property type="entry name" value="ScyD/ScyE-like"/>
</dbReference>